<protein>
    <submittedName>
        <fullName evidence="1">Uncharacterized protein</fullName>
    </submittedName>
</protein>
<reference evidence="1" key="2">
    <citation type="journal article" date="2015" name="Fish Shellfish Immunol.">
        <title>Early steps in the European eel (Anguilla anguilla)-Vibrio vulnificus interaction in the gills: Role of the RtxA13 toxin.</title>
        <authorList>
            <person name="Callol A."/>
            <person name="Pajuelo D."/>
            <person name="Ebbesson L."/>
            <person name="Teles M."/>
            <person name="MacKenzie S."/>
            <person name="Amaro C."/>
        </authorList>
    </citation>
    <scope>NUCLEOTIDE SEQUENCE</scope>
</reference>
<organism evidence="1">
    <name type="scientific">Anguilla anguilla</name>
    <name type="common">European freshwater eel</name>
    <name type="synonym">Muraena anguilla</name>
    <dbReference type="NCBI Taxonomy" id="7936"/>
    <lineage>
        <taxon>Eukaryota</taxon>
        <taxon>Metazoa</taxon>
        <taxon>Chordata</taxon>
        <taxon>Craniata</taxon>
        <taxon>Vertebrata</taxon>
        <taxon>Euteleostomi</taxon>
        <taxon>Actinopterygii</taxon>
        <taxon>Neopterygii</taxon>
        <taxon>Teleostei</taxon>
        <taxon>Anguilliformes</taxon>
        <taxon>Anguillidae</taxon>
        <taxon>Anguilla</taxon>
    </lineage>
</organism>
<accession>A0A0E9WJE5</accession>
<dbReference type="EMBL" id="GBXM01018181">
    <property type="protein sequence ID" value="JAH90396.1"/>
    <property type="molecule type" value="Transcribed_RNA"/>
</dbReference>
<reference evidence="1" key="1">
    <citation type="submission" date="2014-11" db="EMBL/GenBank/DDBJ databases">
        <authorList>
            <person name="Amaro Gonzalez C."/>
        </authorList>
    </citation>
    <scope>NUCLEOTIDE SEQUENCE</scope>
</reference>
<proteinExistence type="predicted"/>
<dbReference type="AlphaFoldDB" id="A0A0E9WJE5"/>
<evidence type="ECO:0000313" key="1">
    <source>
        <dbReference type="EMBL" id="JAH90396.1"/>
    </source>
</evidence>
<sequence length="92" mass="9980">MRFEASGWICADKMFLYTSEIILLLPSAVTSSMKTNEPDPEVAIHDQAITLPPPSFTKWGGGLLWVMSSSSISLHFTLSINLVPVTAGLICP</sequence>
<name>A0A0E9WJE5_ANGAN</name>